<protein>
    <submittedName>
        <fullName evidence="1">Protein of unassigned function</fullName>
    </submittedName>
</protein>
<reference evidence="1 2" key="1">
    <citation type="journal article" date="2014" name="PLoS ONE">
        <title>Genome Information of Methylobacterium oryzae, a Plant-Probiotic Methylotroph in the Phyllosphere.</title>
        <authorList>
            <person name="Kwak M.J."/>
            <person name="Jeong H."/>
            <person name="Madhaiyan M."/>
            <person name="Lee Y."/>
            <person name="Sa T.M."/>
            <person name="Oh T.K."/>
            <person name="Kim J.F."/>
        </authorList>
    </citation>
    <scope>NUCLEOTIDE SEQUENCE [LARGE SCALE GENOMIC DNA]</scope>
    <source>
        <strain evidence="1 2">CBMB20</strain>
    </source>
</reference>
<gene>
    <name evidence="1" type="ORF">MOC_5565</name>
</gene>
<keyword evidence="2" id="KW-1185">Reference proteome</keyword>
<evidence type="ECO:0000313" key="2">
    <source>
        <dbReference type="Proteomes" id="UP000029492"/>
    </source>
</evidence>
<dbReference type="KEGG" id="mor:MOC_5565"/>
<evidence type="ECO:0000313" key="1">
    <source>
        <dbReference type="EMBL" id="AIQ93320.1"/>
    </source>
</evidence>
<organism evidence="1 2">
    <name type="scientific">Methylobacterium oryzae CBMB20</name>
    <dbReference type="NCBI Taxonomy" id="693986"/>
    <lineage>
        <taxon>Bacteria</taxon>
        <taxon>Pseudomonadati</taxon>
        <taxon>Pseudomonadota</taxon>
        <taxon>Alphaproteobacteria</taxon>
        <taxon>Hyphomicrobiales</taxon>
        <taxon>Methylobacteriaceae</taxon>
        <taxon>Methylobacterium</taxon>
    </lineage>
</organism>
<dbReference type="AlphaFoldDB" id="A0A089P3G7"/>
<name>A0A089P3G7_9HYPH</name>
<dbReference type="HOGENOM" id="CLU_3330058_0_0_5"/>
<dbReference type="EMBL" id="CP003811">
    <property type="protein sequence ID" value="AIQ93320.1"/>
    <property type="molecule type" value="Genomic_DNA"/>
</dbReference>
<dbReference type="STRING" id="693986.MOC_5565"/>
<accession>A0A089P3G7</accession>
<dbReference type="Proteomes" id="UP000029492">
    <property type="component" value="Chromosome"/>
</dbReference>
<proteinExistence type="predicted"/>
<sequence length="38" mass="4672">MCFEVNRINIPCCLMDFCQSEIFRNFLFPFYKFLNILT</sequence>